<sequence>MVGKNNYNVRESKGKEKITRYSLKKLSIGVTSVAVGAWLIASGSNIAHAETNSVENIIQEEDQEQLDDQEAISEINLDNSEEDVDSHENLIEDEEIIRSENSEEEKVLEELTEEINSEVEKIEEDRIEKEGVNEEDITEETKHNVADTVIEDSIQEIQPELPSNTTPINNSSSEVVQPTIHEEGINIQDLVKEIQAHIKQEFDINVSEEILVQSLAEINKEQDAATIERIFESAIAAALVNNDAGTNQTEDNTDKTTTLLPEEEYLEWESTSTPKGNIEVTTSGGVRFNELSSTQEHNNGNNPALFKKADSDMTISEGSTTFDLEFVEQSEEGHGRFGVYLHHGGPDQHLFVGYDKLGWFYEYKSDSSVQDAWYKGKRVAAPKKGSRHQLSVSLKSDGQLNATVDGQNIFDTVNLDQQLMESLRKNSQIALKLGSFNNEVTRVQIPTLNQENIAADEKETAPGESIEDSQAIYDTISSEELDVQIDTLFPRVKSYTYNGDTLPGQENFINTVKINGHDIEISKEDVSFEKTDNSATYTLKLRDEDNFINADMKVTLTVTGNQLHFKITDITNHNNVMPGQKIDDARKLITTIEFPGNHLISMSSEHEGAKFSGARISNHVAKSGDTHVDINDQLVDVPEAMGYGFVHNKQTVAGLWSNSQYGTLQQYNRLAISKDRYGDHNYIGMGSSPFTYQRAYRDEDGYIVYSERTLELPEAKVVFANDKNNDGVVDWQDGAIAYRDIMNNPKGHEDVKNLLAYRIVMNFGSQAQNPFLMSLDNLKKVALHTDNLGQALLLKGYGSEGHDSGHLDYADIGKRIGGAEDMRYLLEKAGEWGARIGIHVNASETYPESKYFIPERLRKDSNGNYNYGWNWIDQGINIDAEYDLAPGNTEKQAERFKRFQELFELIDKQVEGKGLDFIYVDVWGNGQSGDNGPWMTHVLSRELSDLNWRTAFEWGYAGEYDSTFSHWATDLTYGGRGSKGINSAIMRFIRNHQRDTWVGHYPSYGGAAINPLLGGYNMKDFEGWQGRSDYNAYMTNLFETNIPTRFIQHFKVMKWIEGDQQLFNHSDGNYHWTPEVEVQLKNGEGQQLIVKRKSGDKDDPGYHKRIMTLDDRVVYDEDAYLIPWNNDADGNPLADNDQKQYHFNKAGGQTTWTVPEGWTGNVYMYRLTDLGRQDEQILSVEDGQITIDAEANTPYVLYKEAKGEQDPTDINWSEGMHIYDSGFNSNSLDHYDIEGDASKADVYRTQGDNPVLRIKDNDEKVALTQQIKGLKPNTKYAIYVGVDNRSDAKASITVRSGEKEVTNYTERSIAQNYVKAYAHNTLNRNATIDNKSYFQHLYAFFETGDKVDDITVTLSKDAGEGAAYFDDIRIVENSSNMFGGQHESQTDVLEQDFEDVAQGIFPFVLGNIEGVEDNRTHLAEKNEPYTQDWNNKVIPDVIEGKWSLKTNGLTQRDKLVYQTIPQNFRFEEGKAYRVTFDYEAGSDGTYAFVEGDGEYRNKSELNMTPLPTSWNKSGDDSKANKASFIIEGSPSNQKWIGIWSTTTKPNTHGVSGNEANFRSYKDFMLDNLRIEEIDVTGKLLIENFFSTANLIKDTSDYVDETAQNYKKSLYDLITADEDSISIEEAREKISAVQSSLQALQLKKISTDFEDIEKVQAVYQKGEDLSNAFDGDLSTIYHSPWGKNSIGEPIRFDFREPTHITSFNYVPRQNGSNGRFKAGKLIITDVDGKKHVYEFNGWTDDHTTHEIEFERVISAVNVELTVTESYGAGGQQNTFMSAAELQFILEQEEEATEEYDIDNFFTTVAEASDHPIAAQLLANKEKLKEYNVITREIGERLLEQLQFSEDDVEPHLPEESGKEEEQPKKVIKDYFKLIADFDGEQVVYDRKDSDVWLSVEQAREVYDQYLPEVLERDGKEYKRLEVTFTQSDKEAILTYVYRTDDYEPTPEPQPEIYAGDYEFELTLDGESSTETLTFASRDKALDFVAVLNRLYKAAGYQLIHQDNGLPGEYKISLSFEKVAQPEVTPELAPTPEPDVTPEDPTIEDEPEVEEQPIPEPEQPSEPQKTPEDQPETVEATFAFTNKDGSVHRGSLGEFTNLEQAERRIRQYANELGYTLQNFRLDKGTFLADIDADFSQPLPEPKQPEEPLVRDVEARFEFNFADGFAHHGSLGHFVSLEQAERRIRHFANEQGYTLQNFRIEDGKFLANIKEVNKEW</sequence>
<evidence type="ECO:0000259" key="7">
    <source>
        <dbReference type="Pfam" id="PF17451"/>
    </source>
</evidence>
<keyword evidence="1" id="KW-0732">Signal</keyword>
<feature type="domain" description="F5/8 type C" evidence="4">
    <location>
        <begin position="1659"/>
        <end position="1768"/>
    </location>
</feature>
<dbReference type="Gene3D" id="2.60.120.870">
    <property type="match status" value="1"/>
</dbReference>
<feature type="domain" description="Endo-alpha-N-acetylgalactosaminidase" evidence="11">
    <location>
        <begin position="1218"/>
        <end position="1365"/>
    </location>
</feature>
<dbReference type="GO" id="GO:0030246">
    <property type="term" value="F:carbohydrate binding"/>
    <property type="evidence" value="ECO:0007669"/>
    <property type="project" value="InterPro"/>
</dbReference>
<dbReference type="InterPro" id="IPR005877">
    <property type="entry name" value="YSIRK_signal_dom"/>
</dbReference>
<evidence type="ECO:0000313" key="13">
    <source>
        <dbReference type="EMBL" id="XBC51983.1"/>
    </source>
</evidence>
<gene>
    <name evidence="13" type="ORF">VUQ07_02545</name>
    <name evidence="12" type="ORF">VUQ09_02420</name>
</gene>
<evidence type="ECO:0000259" key="11">
    <source>
        <dbReference type="Pfam" id="PF21466"/>
    </source>
</evidence>
<feature type="domain" description="Endo-alpha-N-acetylgalactosaminidase N-terminal" evidence="9">
    <location>
        <begin position="268"/>
        <end position="450"/>
    </location>
</feature>
<evidence type="ECO:0000259" key="8">
    <source>
        <dbReference type="Pfam" id="PF17974"/>
    </source>
</evidence>
<dbReference type="Pfam" id="PF17974">
    <property type="entry name" value="GalBD_like"/>
    <property type="match status" value="1"/>
</dbReference>
<evidence type="ECO:0000259" key="6">
    <source>
        <dbReference type="Pfam" id="PF12905"/>
    </source>
</evidence>
<dbReference type="InterPro" id="IPR040575">
    <property type="entry name" value="GH101_N"/>
</dbReference>
<evidence type="ECO:0000259" key="5">
    <source>
        <dbReference type="Pfam" id="PF04650"/>
    </source>
</evidence>
<evidence type="ECO:0000256" key="2">
    <source>
        <dbReference type="SAM" id="Coils"/>
    </source>
</evidence>
<dbReference type="Pfam" id="PF18080">
    <property type="entry name" value="Gal_mutarotas_3"/>
    <property type="match status" value="1"/>
</dbReference>
<dbReference type="InterPro" id="IPR000421">
    <property type="entry name" value="FA58C"/>
</dbReference>
<feature type="domain" description="Endo-alpha-N-acetylgalactosaminidase" evidence="6">
    <location>
        <begin position="732"/>
        <end position="1034"/>
    </location>
</feature>
<feature type="region of interest" description="Disordered" evidence="3">
    <location>
        <begin position="2021"/>
        <end position="2070"/>
    </location>
</feature>
<dbReference type="EMBL" id="CP142434">
    <property type="protein sequence ID" value="XBC48260.1"/>
    <property type="molecule type" value="Genomic_DNA"/>
</dbReference>
<evidence type="ECO:0000313" key="12">
    <source>
        <dbReference type="EMBL" id="XBC48260.1"/>
    </source>
</evidence>
<feature type="domain" description="Galactose mutarotase-like fold" evidence="10">
    <location>
        <begin position="476"/>
        <end position="731"/>
    </location>
</feature>
<proteinExistence type="predicted"/>
<keyword evidence="2" id="KW-0175">Coiled coil</keyword>
<dbReference type="Pfam" id="PF12905">
    <property type="entry name" value="Glyco_hydro_101"/>
    <property type="match status" value="1"/>
</dbReference>
<dbReference type="CDD" id="cd14244">
    <property type="entry name" value="GH_101_like"/>
    <property type="match status" value="1"/>
</dbReference>
<name>A0AB74TW36_9LACT</name>
<feature type="coiled-coil region" evidence="2">
    <location>
        <begin position="77"/>
        <end position="128"/>
    </location>
</feature>
<evidence type="ECO:0000256" key="1">
    <source>
        <dbReference type="ARBA" id="ARBA00022729"/>
    </source>
</evidence>
<dbReference type="InterPro" id="IPR040633">
    <property type="entry name" value="Gal_mutarotas_3"/>
</dbReference>
<dbReference type="InterPro" id="IPR025706">
    <property type="entry name" value="Endoa_GalNAc"/>
</dbReference>
<dbReference type="InterPro" id="IPR013780">
    <property type="entry name" value="Glyco_hydro_b"/>
</dbReference>
<dbReference type="InterPro" id="IPR035364">
    <property type="entry name" value="Beta_sandwich_GH101"/>
</dbReference>
<dbReference type="InterPro" id="IPR040502">
    <property type="entry name" value="GH101_dom-6"/>
</dbReference>
<evidence type="ECO:0000259" key="10">
    <source>
        <dbReference type="Pfam" id="PF18080"/>
    </source>
</evidence>
<dbReference type="EMBL" id="CP142436">
    <property type="protein sequence ID" value="XBC51983.1"/>
    <property type="molecule type" value="Genomic_DNA"/>
</dbReference>
<feature type="compositionally biased region" description="Acidic residues" evidence="3">
    <location>
        <begin position="2034"/>
        <end position="2051"/>
    </location>
</feature>
<dbReference type="Gene3D" id="3.20.20.80">
    <property type="entry name" value="Glycosidases"/>
    <property type="match status" value="1"/>
</dbReference>
<evidence type="ECO:0000259" key="9">
    <source>
        <dbReference type="Pfam" id="PF17995"/>
    </source>
</evidence>
<protein>
    <submittedName>
        <fullName evidence="12">Endo-alpha-N-acetylgalactosaminidase family protein</fullName>
    </submittedName>
</protein>
<dbReference type="InterPro" id="IPR014718">
    <property type="entry name" value="GH-type_carb-bd"/>
</dbReference>
<dbReference type="InterPro" id="IPR049314">
    <property type="entry name" value="GH101_dom-5"/>
</dbReference>
<dbReference type="SUPFAM" id="SSF49785">
    <property type="entry name" value="Galactose-binding domain-like"/>
    <property type="match status" value="1"/>
</dbReference>
<dbReference type="GO" id="GO:0033926">
    <property type="term" value="F:endo-alpha-N-acetylgalactosaminidase activity"/>
    <property type="evidence" value="ECO:0007669"/>
    <property type="project" value="InterPro"/>
</dbReference>
<dbReference type="Gene3D" id="2.60.40.1180">
    <property type="entry name" value="Golgi alpha-mannosidase II"/>
    <property type="match status" value="1"/>
</dbReference>
<dbReference type="Pfam" id="PF00754">
    <property type="entry name" value="F5_F8_type_C"/>
    <property type="match status" value="1"/>
</dbReference>
<dbReference type="Pfam" id="PF21466">
    <property type="entry name" value="GH101_dom-5"/>
    <property type="match status" value="1"/>
</dbReference>
<feature type="domain" description="Endo-alpha-N-acetylgalactosaminidase" evidence="8">
    <location>
        <begin position="1366"/>
        <end position="1559"/>
    </location>
</feature>
<evidence type="ECO:0000259" key="4">
    <source>
        <dbReference type="Pfam" id="PF00754"/>
    </source>
</evidence>
<accession>A0AB74TW36</accession>
<dbReference type="Pfam" id="PF04650">
    <property type="entry name" value="YSIRK_signal"/>
    <property type="match status" value="1"/>
</dbReference>
<feature type="domain" description="Glycosyl hydrolase 101 beta-sandwich" evidence="7">
    <location>
        <begin position="1041"/>
        <end position="1173"/>
    </location>
</feature>
<dbReference type="NCBIfam" id="TIGR01168">
    <property type="entry name" value="YSIRK_signal"/>
    <property type="match status" value="1"/>
</dbReference>
<organism evidence="12">
    <name type="scientific">Dolosigranulum savutiense</name>
    <dbReference type="NCBI Taxonomy" id="3110288"/>
    <lineage>
        <taxon>Bacteria</taxon>
        <taxon>Bacillati</taxon>
        <taxon>Bacillota</taxon>
        <taxon>Bacilli</taxon>
        <taxon>Lactobacillales</taxon>
        <taxon>Carnobacteriaceae</taxon>
        <taxon>Dolosigranulum</taxon>
    </lineage>
</organism>
<dbReference type="Gene3D" id="2.60.120.260">
    <property type="entry name" value="Galactose-binding domain-like"/>
    <property type="match status" value="3"/>
</dbReference>
<reference evidence="12" key="1">
    <citation type="submission" date="2023-12" db="EMBL/GenBank/DDBJ databases">
        <title>Dolosigranulum savutii sp. nov. isolated from human upper respiratory samples collected in Botswana.</title>
        <authorList>
            <person name="Kelly M.S."/>
        </authorList>
    </citation>
    <scope>NUCLEOTIDE SEQUENCE</scope>
    <source>
        <strain evidence="13">MSK211</strain>
        <strain evidence="12">MSK312</strain>
    </source>
</reference>
<dbReference type="InterPro" id="IPR008979">
    <property type="entry name" value="Galactose-bd-like_sf"/>
</dbReference>
<dbReference type="Gene3D" id="2.70.98.10">
    <property type="match status" value="1"/>
</dbReference>
<feature type="domain" description="YSIRK Gram-positive signal peptide" evidence="5">
    <location>
        <begin position="16"/>
        <end position="39"/>
    </location>
</feature>
<dbReference type="Pfam" id="PF17995">
    <property type="entry name" value="GH101_N"/>
    <property type="match status" value="1"/>
</dbReference>
<evidence type="ECO:0000256" key="3">
    <source>
        <dbReference type="SAM" id="MobiDB-lite"/>
    </source>
</evidence>
<dbReference type="Pfam" id="PF17451">
    <property type="entry name" value="Glyco_hyd_101C"/>
    <property type="match status" value="1"/>
</dbReference>
<dbReference type="RefSeq" id="WP_347298262.1">
    <property type="nucleotide sequence ID" value="NZ_CP142434.1"/>
</dbReference>